<protein>
    <submittedName>
        <fullName evidence="1">Uncharacterized protein</fullName>
    </submittedName>
</protein>
<dbReference type="Proteomes" id="UP001144280">
    <property type="component" value="Unassembled WGS sequence"/>
</dbReference>
<evidence type="ECO:0000313" key="1">
    <source>
        <dbReference type="EMBL" id="GLH94824.1"/>
    </source>
</evidence>
<keyword evidence="2" id="KW-1185">Reference proteome</keyword>
<organism evidence="1 2">
    <name type="scientific">Phytohabitans aurantiacus</name>
    <dbReference type="NCBI Taxonomy" id="3016789"/>
    <lineage>
        <taxon>Bacteria</taxon>
        <taxon>Bacillati</taxon>
        <taxon>Actinomycetota</taxon>
        <taxon>Actinomycetes</taxon>
        <taxon>Micromonosporales</taxon>
        <taxon>Micromonosporaceae</taxon>
    </lineage>
</organism>
<gene>
    <name evidence="1" type="ORF">Pa4123_00960</name>
</gene>
<sequence length="132" mass="15102">MILVYDGDPSPRDIEHLDANQVMKRWADYNNTHRLREVYAQLRAGLPQARGKPVIKDLLLQSSIESPLIQAADFLSFAALQYARRRRGPQNGSRSETPERYRRALAESYLSAFGPRALPDDDHGIHWIGYPE</sequence>
<reference evidence="1" key="1">
    <citation type="submission" date="2022-12" db="EMBL/GenBank/DDBJ databases">
        <title>New Phytohabitans aurantiacus sp. RD004123 nov., an actinomycete isolated from soil.</title>
        <authorList>
            <person name="Triningsih D.W."/>
            <person name="Harunari E."/>
            <person name="Igarashi Y."/>
        </authorList>
    </citation>
    <scope>NUCLEOTIDE SEQUENCE</scope>
    <source>
        <strain evidence="1">RD004123</strain>
    </source>
</reference>
<comment type="caution">
    <text evidence="1">The sequence shown here is derived from an EMBL/GenBank/DDBJ whole genome shotgun (WGS) entry which is preliminary data.</text>
</comment>
<dbReference type="EMBL" id="BSDI01000001">
    <property type="protein sequence ID" value="GLH94824.1"/>
    <property type="molecule type" value="Genomic_DNA"/>
</dbReference>
<proteinExistence type="predicted"/>
<evidence type="ECO:0000313" key="2">
    <source>
        <dbReference type="Proteomes" id="UP001144280"/>
    </source>
</evidence>
<name>A0ABQ5QKR0_9ACTN</name>
<accession>A0ABQ5QKR0</accession>